<feature type="compositionally biased region" description="Low complexity" evidence="2">
    <location>
        <begin position="240"/>
        <end position="249"/>
    </location>
</feature>
<sequence length="550" mass="62823">MDTSCSSSLCKNECAESSDKLEVRQSDSQQIIKQLEERLANNHRVLLQQLDKTTSLTIQLDNEKEIVKKRTLEIEQLTQKVAELTKKVSDTELERNIAKAENEFLHEKRGKLYTKIKELEDLLAKRGQTEQTIFLNQNKDTRFYNSKEGLGLTNPNNLKKVDCIQLYDINYMGLGLTKLMAFTYGKETAEEEEVKRSNPSKAEIPFSYDSLNKSYETAEPVFSSDESVSFYPSEKEAVSDSEPPSTSGSSEEEPYIPPLIRKFETLHISLENQRKSFEEERKNFESERERLLRELTILKESSQSGTTSQSSSDTDTSQPILNKTNIFKRPPTHSTSPLKTENEVSRKLERKREWRLKRAEIAEAKKKMNFVENKKSCSSAAFYSNKSRFSSVTHHSSQTFSNDSRSVFSHSRAEVRKPEKPKQKAKAVKPHCDVNDGKSKKKRFEASTYTVCDGVCLTYPLKVYSAKHLKRLSREKIFTSRKSVPSFTSAENSHTPAITQKWVPKSESQSYSSPKASKETGLGTKIKQKFQNSFCAKRDGPTLKWVPKVS</sequence>
<feature type="compositionally biased region" description="Polar residues" evidence="2">
    <location>
        <begin position="506"/>
        <end position="515"/>
    </location>
</feature>
<dbReference type="Proteomes" id="UP001152523">
    <property type="component" value="Unassembled WGS sequence"/>
</dbReference>
<feature type="compositionally biased region" description="Polar residues" evidence="2">
    <location>
        <begin position="399"/>
        <end position="409"/>
    </location>
</feature>
<feature type="region of interest" description="Disordered" evidence="2">
    <location>
        <begin position="232"/>
        <end position="256"/>
    </location>
</feature>
<comment type="caution">
    <text evidence="3">The sequence shown here is derived from an EMBL/GenBank/DDBJ whole genome shotgun (WGS) entry which is preliminary data.</text>
</comment>
<dbReference type="AlphaFoldDB" id="A0AAV0FF69"/>
<feature type="region of interest" description="Disordered" evidence="2">
    <location>
        <begin position="399"/>
        <end position="434"/>
    </location>
</feature>
<evidence type="ECO:0000313" key="4">
    <source>
        <dbReference type="Proteomes" id="UP001152523"/>
    </source>
</evidence>
<keyword evidence="1" id="KW-0175">Coiled coil</keyword>
<feature type="coiled-coil region" evidence="1">
    <location>
        <begin position="18"/>
        <end position="101"/>
    </location>
</feature>
<gene>
    <name evidence="3" type="ORF">CEPIT_LOCUS33566</name>
</gene>
<feature type="compositionally biased region" description="Polar residues" evidence="2">
    <location>
        <begin position="483"/>
        <end position="498"/>
    </location>
</feature>
<evidence type="ECO:0000313" key="3">
    <source>
        <dbReference type="EMBL" id="CAH9134244.1"/>
    </source>
</evidence>
<organism evidence="3 4">
    <name type="scientific">Cuscuta epithymum</name>
    <dbReference type="NCBI Taxonomy" id="186058"/>
    <lineage>
        <taxon>Eukaryota</taxon>
        <taxon>Viridiplantae</taxon>
        <taxon>Streptophyta</taxon>
        <taxon>Embryophyta</taxon>
        <taxon>Tracheophyta</taxon>
        <taxon>Spermatophyta</taxon>
        <taxon>Magnoliopsida</taxon>
        <taxon>eudicotyledons</taxon>
        <taxon>Gunneridae</taxon>
        <taxon>Pentapetalae</taxon>
        <taxon>asterids</taxon>
        <taxon>lamiids</taxon>
        <taxon>Solanales</taxon>
        <taxon>Convolvulaceae</taxon>
        <taxon>Cuscuteae</taxon>
        <taxon>Cuscuta</taxon>
        <taxon>Cuscuta subgen. Cuscuta</taxon>
    </lineage>
</organism>
<proteinExistence type="predicted"/>
<name>A0AAV0FF69_9ASTE</name>
<protein>
    <submittedName>
        <fullName evidence="3">Uncharacterized protein</fullName>
    </submittedName>
</protein>
<keyword evidence="4" id="KW-1185">Reference proteome</keyword>
<reference evidence="3" key="1">
    <citation type="submission" date="2022-07" db="EMBL/GenBank/DDBJ databases">
        <authorList>
            <person name="Macas J."/>
            <person name="Novak P."/>
            <person name="Neumann P."/>
        </authorList>
    </citation>
    <scope>NUCLEOTIDE SEQUENCE</scope>
</reference>
<evidence type="ECO:0000256" key="2">
    <source>
        <dbReference type="SAM" id="MobiDB-lite"/>
    </source>
</evidence>
<feature type="compositionally biased region" description="Low complexity" evidence="2">
    <location>
        <begin position="301"/>
        <end position="318"/>
    </location>
</feature>
<accession>A0AAV0FF69</accession>
<dbReference type="EMBL" id="CAMAPF010000980">
    <property type="protein sequence ID" value="CAH9134244.1"/>
    <property type="molecule type" value="Genomic_DNA"/>
</dbReference>
<feature type="compositionally biased region" description="Basic and acidic residues" evidence="2">
    <location>
        <begin position="411"/>
        <end position="422"/>
    </location>
</feature>
<evidence type="ECO:0000256" key="1">
    <source>
        <dbReference type="SAM" id="Coils"/>
    </source>
</evidence>
<feature type="region of interest" description="Disordered" evidence="2">
    <location>
        <begin position="483"/>
        <end position="524"/>
    </location>
</feature>
<feature type="region of interest" description="Disordered" evidence="2">
    <location>
        <begin position="296"/>
        <end position="348"/>
    </location>
</feature>